<feature type="active site" description="Charge relay system" evidence="8">
    <location>
        <position position="79"/>
    </location>
</feature>
<keyword evidence="5 8" id="KW-0648">Protein biosynthesis</keyword>
<dbReference type="AlphaFoldDB" id="A0A5D0WTK7"/>
<dbReference type="GO" id="GO:0050567">
    <property type="term" value="F:glutaminyl-tRNA synthase (glutamine-hydrolyzing) activity"/>
    <property type="evidence" value="ECO:0007669"/>
    <property type="project" value="UniProtKB-UniRule"/>
</dbReference>
<keyword evidence="10" id="KW-0808">Transferase</keyword>
<protein>
    <recommendedName>
        <fullName evidence="8">Glutamyl-tRNA(Gln) amidotransferase subunit A</fullName>
        <shortName evidence="8">Glu-ADT subunit A</shortName>
        <ecNumber evidence="8">6.3.5.7</ecNumber>
    </recommendedName>
</protein>
<comment type="function">
    <text evidence="6 8">Allows the formation of correctly charged Gln-tRNA(Gln) through the transamidation of misacylated Glu-tRNA(Gln) in organisms which lack glutaminyl-tRNA synthetase. The reaction takes place in the presence of glutamine and ATP through an activated gamma-phospho-Glu-tRNA(Gln).</text>
</comment>
<organism evidence="10 11">
    <name type="scientific">Acetobacterium wieringae</name>
    <dbReference type="NCBI Taxonomy" id="52694"/>
    <lineage>
        <taxon>Bacteria</taxon>
        <taxon>Bacillati</taxon>
        <taxon>Bacillota</taxon>
        <taxon>Clostridia</taxon>
        <taxon>Eubacteriales</taxon>
        <taxon>Eubacteriaceae</taxon>
        <taxon>Acetobacterium</taxon>
    </lineage>
</organism>
<dbReference type="GO" id="GO:0005524">
    <property type="term" value="F:ATP binding"/>
    <property type="evidence" value="ECO:0007669"/>
    <property type="project" value="UniProtKB-KW"/>
</dbReference>
<evidence type="ECO:0000256" key="8">
    <source>
        <dbReference type="HAMAP-Rule" id="MF_00120"/>
    </source>
</evidence>
<comment type="similarity">
    <text evidence="1 8">Belongs to the amidase family. GatA subfamily.</text>
</comment>
<dbReference type="PANTHER" id="PTHR11895:SF151">
    <property type="entry name" value="GLUTAMYL-TRNA(GLN) AMIDOTRANSFERASE SUBUNIT A"/>
    <property type="match status" value="1"/>
</dbReference>
<proteinExistence type="inferred from homology"/>
<keyword evidence="3 8" id="KW-0547">Nucleotide-binding</keyword>
<comment type="caution">
    <text evidence="10">The sequence shown here is derived from an EMBL/GenBank/DDBJ whole genome shotgun (WGS) entry which is preliminary data.</text>
</comment>
<evidence type="ECO:0000256" key="7">
    <source>
        <dbReference type="ARBA" id="ARBA00047407"/>
    </source>
</evidence>
<dbReference type="NCBIfam" id="TIGR00132">
    <property type="entry name" value="gatA"/>
    <property type="match status" value="1"/>
</dbReference>
<evidence type="ECO:0000313" key="11">
    <source>
        <dbReference type="Proteomes" id="UP000322619"/>
    </source>
</evidence>
<dbReference type="Pfam" id="PF01425">
    <property type="entry name" value="Amidase"/>
    <property type="match status" value="1"/>
</dbReference>
<evidence type="ECO:0000256" key="1">
    <source>
        <dbReference type="ARBA" id="ARBA00008069"/>
    </source>
</evidence>
<comment type="catalytic activity">
    <reaction evidence="7 8">
        <text>L-glutamyl-tRNA(Gln) + L-glutamine + ATP + H2O = L-glutaminyl-tRNA(Gln) + L-glutamate + ADP + phosphate + H(+)</text>
        <dbReference type="Rhea" id="RHEA:17521"/>
        <dbReference type="Rhea" id="RHEA-COMP:9681"/>
        <dbReference type="Rhea" id="RHEA-COMP:9684"/>
        <dbReference type="ChEBI" id="CHEBI:15377"/>
        <dbReference type="ChEBI" id="CHEBI:15378"/>
        <dbReference type="ChEBI" id="CHEBI:29985"/>
        <dbReference type="ChEBI" id="CHEBI:30616"/>
        <dbReference type="ChEBI" id="CHEBI:43474"/>
        <dbReference type="ChEBI" id="CHEBI:58359"/>
        <dbReference type="ChEBI" id="CHEBI:78520"/>
        <dbReference type="ChEBI" id="CHEBI:78521"/>
        <dbReference type="ChEBI" id="CHEBI:456216"/>
        <dbReference type="EC" id="6.3.5.7"/>
    </reaction>
</comment>
<dbReference type="InterPro" id="IPR036928">
    <property type="entry name" value="AS_sf"/>
</dbReference>
<dbReference type="RefSeq" id="WP_148636951.1">
    <property type="nucleotide sequence ID" value="NZ_VSLA01000005.1"/>
</dbReference>
<evidence type="ECO:0000259" key="9">
    <source>
        <dbReference type="Pfam" id="PF01425"/>
    </source>
</evidence>
<dbReference type="SUPFAM" id="SSF75304">
    <property type="entry name" value="Amidase signature (AS) enzymes"/>
    <property type="match status" value="1"/>
</dbReference>
<keyword evidence="2 8" id="KW-0436">Ligase</keyword>
<comment type="subunit">
    <text evidence="8">Heterotrimer of A, B and C subunits.</text>
</comment>
<evidence type="ECO:0000313" key="10">
    <source>
        <dbReference type="EMBL" id="TYC87393.1"/>
    </source>
</evidence>
<name>A0A5D0WTK7_9FIRM</name>
<dbReference type="GO" id="GO:0030956">
    <property type="term" value="C:glutamyl-tRNA(Gln) amidotransferase complex"/>
    <property type="evidence" value="ECO:0007669"/>
    <property type="project" value="InterPro"/>
</dbReference>
<sequence>MELYQKTIHEINDLLDKKEVTVTEVTQAVVNRINAVEKSTDAYLSLQTEVALEMAQGLDAELSVRAQGTPLEGIPYGLKDNMCTKGILTTCASKMLYNFNPPYNAEVYDRLSEAGGILLGKTNMDEFAMGSSTENSAYKKTRNPWDLNKVPGGSSGGSAVAVAADTAFYTLGSDTGGSIRQPASFCGVVGMKPTYGLVSRYGLVAFASSLDQIGPFTKDVEDCALVLNAIVGHDAKDSTSLNLEKIDYTQNLKQGVKGLKIGVAKEFFGEGLQPEVRKSLEDAIAIYKTLGASIVDVSFQHLDYALSAYYMISSAEASSNLARYDGIRYGFRAEEYSDLVDLYKKTRSQGFGDEVKRRIMLGTYALSSGYYDAYYKKAMQVRTIIKADFDQVFGGCDVLLTPTAPTTAFGIGEKTSNPLEMYLTDIYTVPVNIAGIPGVSIPCGLDNNGMPIGMQLLGPILSEETLLKAAWAFEQESGLTNLKAPLGTEV</sequence>
<dbReference type="PANTHER" id="PTHR11895">
    <property type="entry name" value="TRANSAMIDASE"/>
    <property type="match status" value="1"/>
</dbReference>
<evidence type="ECO:0000256" key="4">
    <source>
        <dbReference type="ARBA" id="ARBA00022840"/>
    </source>
</evidence>
<evidence type="ECO:0000256" key="5">
    <source>
        <dbReference type="ARBA" id="ARBA00022917"/>
    </source>
</evidence>
<evidence type="ECO:0000256" key="6">
    <source>
        <dbReference type="ARBA" id="ARBA00025295"/>
    </source>
</evidence>
<dbReference type="HAMAP" id="MF_00120">
    <property type="entry name" value="GatA"/>
    <property type="match status" value="1"/>
</dbReference>
<gene>
    <name evidence="8 10" type="primary">gatA</name>
    <name evidence="10" type="ORF">FXB42_04580</name>
</gene>
<dbReference type="EC" id="6.3.5.7" evidence="8"/>
<keyword evidence="4 8" id="KW-0067">ATP-binding</keyword>
<dbReference type="InterPro" id="IPR000120">
    <property type="entry name" value="Amidase"/>
</dbReference>
<dbReference type="GO" id="GO:0016740">
    <property type="term" value="F:transferase activity"/>
    <property type="evidence" value="ECO:0007669"/>
    <property type="project" value="UniProtKB-KW"/>
</dbReference>
<dbReference type="Proteomes" id="UP000322619">
    <property type="component" value="Unassembled WGS sequence"/>
</dbReference>
<dbReference type="InterPro" id="IPR020556">
    <property type="entry name" value="Amidase_CS"/>
</dbReference>
<dbReference type="PROSITE" id="PS00571">
    <property type="entry name" value="AMIDASES"/>
    <property type="match status" value="1"/>
</dbReference>
<feature type="active site" description="Acyl-ester intermediate" evidence="8">
    <location>
        <position position="178"/>
    </location>
</feature>
<evidence type="ECO:0000256" key="3">
    <source>
        <dbReference type="ARBA" id="ARBA00022741"/>
    </source>
</evidence>
<dbReference type="InterPro" id="IPR004412">
    <property type="entry name" value="GatA"/>
</dbReference>
<evidence type="ECO:0000256" key="2">
    <source>
        <dbReference type="ARBA" id="ARBA00022598"/>
    </source>
</evidence>
<dbReference type="Gene3D" id="3.90.1300.10">
    <property type="entry name" value="Amidase signature (AS) domain"/>
    <property type="match status" value="1"/>
</dbReference>
<dbReference type="EMBL" id="VSLA01000005">
    <property type="protein sequence ID" value="TYC87393.1"/>
    <property type="molecule type" value="Genomic_DNA"/>
</dbReference>
<feature type="active site" description="Charge relay system" evidence="8">
    <location>
        <position position="154"/>
    </location>
</feature>
<dbReference type="PIRSF" id="PIRSF001221">
    <property type="entry name" value="Amidase_fungi"/>
    <property type="match status" value="1"/>
</dbReference>
<accession>A0A5D0WTK7</accession>
<dbReference type="GO" id="GO:0006412">
    <property type="term" value="P:translation"/>
    <property type="evidence" value="ECO:0007669"/>
    <property type="project" value="UniProtKB-UniRule"/>
</dbReference>
<dbReference type="InterPro" id="IPR023631">
    <property type="entry name" value="Amidase_dom"/>
</dbReference>
<feature type="domain" description="Amidase" evidence="9">
    <location>
        <begin position="24"/>
        <end position="467"/>
    </location>
</feature>
<reference evidence="10 11" key="1">
    <citation type="submission" date="2019-08" db="EMBL/GenBank/DDBJ databases">
        <title>Isolation and enrichment of carboxydotrophic bacteria from anaerobic sludge for the production of bio-based chemicals from syngas.</title>
        <authorList>
            <person name="Antares A.L."/>
            <person name="Moreira J."/>
            <person name="Diender M."/>
            <person name="Parshina S.N."/>
            <person name="Stams A.J.M."/>
            <person name="Alves M."/>
            <person name="Alves J.I."/>
            <person name="Sousa D.Z."/>
        </authorList>
    </citation>
    <scope>NUCLEOTIDE SEQUENCE [LARGE SCALE GENOMIC DNA]</scope>
    <source>
        <strain evidence="10 11">JM</strain>
    </source>
</reference>